<keyword evidence="5" id="KW-1003">Cell membrane</keyword>
<evidence type="ECO:0000256" key="2">
    <source>
        <dbReference type="ARBA" id="ARBA00022692"/>
    </source>
</evidence>
<feature type="transmembrane region" description="Helical" evidence="5">
    <location>
        <begin position="287"/>
        <end position="307"/>
    </location>
</feature>
<feature type="transmembrane region" description="Helical" evidence="5">
    <location>
        <begin position="91"/>
        <end position="109"/>
    </location>
</feature>
<dbReference type="GO" id="GO:0050136">
    <property type="term" value="F:NADH dehydrogenase (quinone) (non-electrogenic) activity"/>
    <property type="evidence" value="ECO:0007669"/>
    <property type="project" value="UniProtKB-UniRule"/>
</dbReference>
<feature type="transmembrane region" description="Helical" evidence="5">
    <location>
        <begin position="62"/>
        <end position="79"/>
    </location>
</feature>
<organism evidence="8 9">
    <name type="scientific">Rufibacter radiotolerans</name>
    <dbReference type="NCBI Taxonomy" id="1379910"/>
    <lineage>
        <taxon>Bacteria</taxon>
        <taxon>Pseudomonadati</taxon>
        <taxon>Bacteroidota</taxon>
        <taxon>Cytophagia</taxon>
        <taxon>Cytophagales</taxon>
        <taxon>Hymenobacteraceae</taxon>
        <taxon>Rufibacter</taxon>
    </lineage>
</organism>
<comment type="function">
    <text evidence="5">NDH-1 shuttles electrons from NADH, via FMN and iron-sulfur (Fe-S) centers, to quinones in the respiratory chain. The immediate electron acceptor for the enzyme in this species is believed to be a menaquinone. Couples the redox reaction to proton translocation (for every two electrons transferred, four hydrogen ions are translocated across the cytoplasmic membrane), and thus conserves the redox energy in a proton gradient.</text>
</comment>
<feature type="transmembrane region" description="Helical" evidence="5">
    <location>
        <begin position="391"/>
        <end position="411"/>
    </location>
</feature>
<feature type="transmembrane region" description="Helical" evidence="5">
    <location>
        <begin position="313"/>
        <end position="335"/>
    </location>
</feature>
<keyword evidence="3 5" id="KW-1133">Transmembrane helix</keyword>
<evidence type="ECO:0000256" key="3">
    <source>
        <dbReference type="ARBA" id="ARBA00022989"/>
    </source>
</evidence>
<feature type="transmembrane region" description="Helical" evidence="5">
    <location>
        <begin position="356"/>
        <end position="379"/>
    </location>
</feature>
<keyword evidence="9" id="KW-1185">Reference proteome</keyword>
<dbReference type="EMBL" id="CP010777">
    <property type="protein sequence ID" value="AKQ44421.1"/>
    <property type="molecule type" value="Genomic_DNA"/>
</dbReference>
<evidence type="ECO:0000313" key="8">
    <source>
        <dbReference type="EMBL" id="AKQ44421.1"/>
    </source>
</evidence>
<keyword evidence="5" id="KW-0874">Quinone</keyword>
<dbReference type="PATRIC" id="fig|1379910.4.peg.55"/>
<dbReference type="PANTHER" id="PTHR22773">
    <property type="entry name" value="NADH DEHYDROGENASE"/>
    <property type="match status" value="1"/>
</dbReference>
<sequence length="458" mass="49818">MTSLILLSVFGIVNLFLGFMKSKKVLMPMVLLFLVIALGATVMDWNQPQSYFNNMFTMDNYAVGFTAVMVLSTIFILPFSRSYGEREEANLAEYFSLMLFSLVGGVMMVGYENLLMLFVGIEIMSISMYILAGSDKRNLLSNEASMKYFLMGSFFTGIILFGVALLYGATGSFYLSEIASSAATLEPGNAPLLLMGLLLVLVGVTFKVGAAPFHFWTPDVYEGTPTLFTSYMSTVVKTAGIAAFYKLMSAAFGGVYEEWFPTVVAITVLTLLIGNIGAVAQTSMKRMLAYSSISHAGYLMIALTSFNDRSENALLFYSLAYSVATIAAFGILKYVADARGSDSYDAFNGLGKTNPLLGFVMTVAMLSLAGIPLTGGFFGKLFLFSAALEQGMLWLIVVAILMSAVGIYYYFRVIIAMYMKDPAGERVPVDAFATFTLISLLVLTVLMGIVPGLFNDLL</sequence>
<evidence type="ECO:0000313" key="9">
    <source>
        <dbReference type="Proteomes" id="UP000036458"/>
    </source>
</evidence>
<keyword evidence="5" id="KW-1278">Translocase</keyword>
<dbReference type="EC" id="7.1.1.-" evidence="5"/>
<dbReference type="KEGG" id="ruf:TH63_00260"/>
<feature type="transmembrane region" description="Helical" evidence="5">
    <location>
        <begin position="432"/>
        <end position="454"/>
    </location>
</feature>
<dbReference type="STRING" id="1379910.TH63_00260"/>
<comment type="similarity">
    <text evidence="5">Belongs to the complex I subunit 2 family.</text>
</comment>
<dbReference type="GO" id="GO:0048038">
    <property type="term" value="F:quinone binding"/>
    <property type="evidence" value="ECO:0007669"/>
    <property type="project" value="UniProtKB-KW"/>
</dbReference>
<comment type="subcellular location">
    <subcellularLocation>
        <location evidence="5">Cell membrane</location>
        <topology evidence="5">Multi-pass membrane protein</topology>
    </subcellularLocation>
    <subcellularLocation>
        <location evidence="1">Endomembrane system</location>
        <topology evidence="1">Multi-pass membrane protein</topology>
    </subcellularLocation>
    <subcellularLocation>
        <location evidence="6">Membrane</location>
        <topology evidence="6">Multi-pass membrane protein</topology>
    </subcellularLocation>
</comment>
<dbReference type="InterPro" id="IPR001750">
    <property type="entry name" value="ND/Mrp_TM"/>
</dbReference>
<comment type="catalytic activity">
    <reaction evidence="5">
        <text>a quinone + NADH + 5 H(+)(in) = a quinol + NAD(+) + 4 H(+)(out)</text>
        <dbReference type="Rhea" id="RHEA:57888"/>
        <dbReference type="ChEBI" id="CHEBI:15378"/>
        <dbReference type="ChEBI" id="CHEBI:24646"/>
        <dbReference type="ChEBI" id="CHEBI:57540"/>
        <dbReference type="ChEBI" id="CHEBI:57945"/>
        <dbReference type="ChEBI" id="CHEBI:132124"/>
    </reaction>
</comment>
<dbReference type="Pfam" id="PF00361">
    <property type="entry name" value="Proton_antipo_M"/>
    <property type="match status" value="1"/>
</dbReference>
<feature type="transmembrane region" description="Helical" evidence="5">
    <location>
        <begin position="259"/>
        <end position="280"/>
    </location>
</feature>
<comment type="subunit">
    <text evidence="5">NDH-1 is composed of 14 different subunits. Subunits NuoA, H, J, K, L, M, N constitute the membrane sector of the complex.</text>
</comment>
<evidence type="ECO:0000256" key="4">
    <source>
        <dbReference type="ARBA" id="ARBA00023136"/>
    </source>
</evidence>
<name>A0A0H4W1X2_9BACT</name>
<evidence type="ECO:0000256" key="5">
    <source>
        <dbReference type="HAMAP-Rule" id="MF_00445"/>
    </source>
</evidence>
<dbReference type="GO" id="GO:0008137">
    <property type="term" value="F:NADH dehydrogenase (ubiquinone) activity"/>
    <property type="evidence" value="ECO:0007669"/>
    <property type="project" value="InterPro"/>
</dbReference>
<feature type="transmembrane region" description="Helical" evidence="5">
    <location>
        <begin position="190"/>
        <end position="216"/>
    </location>
</feature>
<reference evidence="8 9" key="1">
    <citation type="submission" date="2015-01" db="EMBL/GenBank/DDBJ databases">
        <title>Rufibacter sp./DG31D/ whole genome sequencing.</title>
        <authorList>
            <person name="Kim M.K."/>
            <person name="Srinivasan S."/>
            <person name="Lee J.-J."/>
        </authorList>
    </citation>
    <scope>NUCLEOTIDE SEQUENCE [LARGE SCALE GENOMIC DNA]</scope>
    <source>
        <strain evidence="8 9">DG31D</strain>
    </source>
</reference>
<accession>A0A0H4W1X2</accession>
<feature type="transmembrane region" description="Helical" evidence="5">
    <location>
        <begin position="25"/>
        <end position="42"/>
    </location>
</feature>
<dbReference type="NCBIfam" id="TIGR01770">
    <property type="entry name" value="NDH_I_N"/>
    <property type="match status" value="1"/>
</dbReference>
<evidence type="ECO:0000259" key="7">
    <source>
        <dbReference type="Pfam" id="PF00361"/>
    </source>
</evidence>
<evidence type="ECO:0000256" key="1">
    <source>
        <dbReference type="ARBA" id="ARBA00004127"/>
    </source>
</evidence>
<evidence type="ECO:0000256" key="6">
    <source>
        <dbReference type="RuleBase" id="RU000320"/>
    </source>
</evidence>
<dbReference type="PRINTS" id="PR01434">
    <property type="entry name" value="NADHDHGNASE5"/>
</dbReference>
<dbReference type="GO" id="GO:0005886">
    <property type="term" value="C:plasma membrane"/>
    <property type="evidence" value="ECO:0007669"/>
    <property type="project" value="UniProtKB-SubCell"/>
</dbReference>
<dbReference type="InterPro" id="IPR010096">
    <property type="entry name" value="NADH-Q_OxRdtase_suN/2"/>
</dbReference>
<feature type="domain" description="NADH:quinone oxidoreductase/Mrp antiporter transmembrane" evidence="7">
    <location>
        <begin position="113"/>
        <end position="402"/>
    </location>
</feature>
<feature type="transmembrane region" description="Helical" evidence="5">
    <location>
        <begin position="148"/>
        <end position="170"/>
    </location>
</feature>
<dbReference type="HAMAP" id="MF_00445">
    <property type="entry name" value="NDH1_NuoN_1"/>
    <property type="match status" value="1"/>
</dbReference>
<dbReference type="Proteomes" id="UP000036458">
    <property type="component" value="Chromosome"/>
</dbReference>
<proteinExistence type="inferred from homology"/>
<dbReference type="AlphaFoldDB" id="A0A0H4W1X2"/>
<protein>
    <recommendedName>
        <fullName evidence="5">NADH-quinone oxidoreductase subunit N</fullName>
        <ecNumber evidence="5">7.1.1.-</ecNumber>
    </recommendedName>
    <alternativeName>
        <fullName evidence="5">NADH dehydrogenase I subunit N</fullName>
    </alternativeName>
    <alternativeName>
        <fullName evidence="5">NDH-1 subunit N</fullName>
    </alternativeName>
</protein>
<keyword evidence="5" id="KW-0520">NAD</keyword>
<dbReference type="GO" id="GO:0012505">
    <property type="term" value="C:endomembrane system"/>
    <property type="evidence" value="ECO:0007669"/>
    <property type="project" value="UniProtKB-SubCell"/>
</dbReference>
<keyword evidence="5" id="KW-0813">Transport</keyword>
<keyword evidence="2 5" id="KW-0812">Transmembrane</keyword>
<gene>
    <name evidence="5" type="primary">nuoN</name>
    <name evidence="8" type="ORF">TH63_00260</name>
</gene>
<dbReference type="GO" id="GO:0042773">
    <property type="term" value="P:ATP synthesis coupled electron transport"/>
    <property type="evidence" value="ECO:0007669"/>
    <property type="project" value="InterPro"/>
</dbReference>
<feature type="transmembrane region" description="Helical" evidence="5">
    <location>
        <begin position="228"/>
        <end position="247"/>
    </location>
</feature>
<dbReference type="OrthoDB" id="9811718at2"/>
<feature type="transmembrane region" description="Helical" evidence="5">
    <location>
        <begin position="115"/>
        <end position="132"/>
    </location>
</feature>
<keyword evidence="4 5" id="KW-0472">Membrane</keyword>
<dbReference type="RefSeq" id="WP_048919157.1">
    <property type="nucleotide sequence ID" value="NZ_CP010777.1"/>
</dbReference>